<dbReference type="SUPFAM" id="SSF143744">
    <property type="entry name" value="GlcG-like"/>
    <property type="match status" value="1"/>
</dbReference>
<dbReference type="Proteomes" id="UP000596387">
    <property type="component" value="Chromosome"/>
</dbReference>
<dbReference type="PANTHER" id="PTHR34309">
    <property type="entry name" value="SLR1406 PROTEIN"/>
    <property type="match status" value="1"/>
</dbReference>
<evidence type="ECO:0000313" key="2">
    <source>
        <dbReference type="Proteomes" id="UP000596387"/>
    </source>
</evidence>
<dbReference type="InterPro" id="IPR038084">
    <property type="entry name" value="PduO/GlcC-like_sf"/>
</dbReference>
<evidence type="ECO:0000313" key="1">
    <source>
        <dbReference type="EMBL" id="QRF65778.1"/>
    </source>
</evidence>
<accession>A0ABX7F5G9</accession>
<protein>
    <submittedName>
        <fullName evidence="1">Heme-binding protein</fullName>
    </submittedName>
</protein>
<dbReference type="PANTHER" id="PTHR34309:SF10">
    <property type="entry name" value="SLR1406 PROTEIN"/>
    <property type="match status" value="1"/>
</dbReference>
<dbReference type="RefSeq" id="WP_023852195.1">
    <property type="nucleotide sequence ID" value="NZ_CP047166.1"/>
</dbReference>
<reference evidence="1 2" key="1">
    <citation type="submission" date="2019-12" db="EMBL/GenBank/DDBJ databases">
        <title>Complete Genome Sequence of a Quorum-Sensing Bacterium,Rhodobacteraceae bacterium C31, Isolated from a marine microalgae symbiotic bacteria.</title>
        <authorList>
            <person name="Zhang Y."/>
        </authorList>
    </citation>
    <scope>NUCLEOTIDE SEQUENCE [LARGE SCALE GENOMIC DNA]</scope>
    <source>
        <strain evidence="1 2">C31</strain>
    </source>
</reference>
<dbReference type="InterPro" id="IPR005624">
    <property type="entry name" value="PduO/GlcC-like"/>
</dbReference>
<dbReference type="InterPro" id="IPR052517">
    <property type="entry name" value="GlcG_carb_metab_protein"/>
</dbReference>
<dbReference type="Pfam" id="PF03928">
    <property type="entry name" value="HbpS-like"/>
    <property type="match status" value="1"/>
</dbReference>
<gene>
    <name evidence="1" type="ORF">GQA70_05255</name>
</gene>
<organism evidence="1 2">
    <name type="scientific">Ponticoccus alexandrii</name>
    <dbReference type="NCBI Taxonomy" id="1943633"/>
    <lineage>
        <taxon>Bacteria</taxon>
        <taxon>Pseudomonadati</taxon>
        <taxon>Pseudomonadota</taxon>
        <taxon>Alphaproteobacteria</taxon>
        <taxon>Rhodobacterales</taxon>
        <taxon>Roseobacteraceae</taxon>
        <taxon>Ponticoccus</taxon>
    </lineage>
</organism>
<sequence length="142" mass="14448">MKSLTRQIIAPGTALEIVQTALADARGQGLEVAVAVTDPFGVLAAFGKTDGALASVGTFAQDKAYTAGLQGKSTKAFGERMASSPSLTMGLASRERFLVWGGGVSIWEGDACIGGLGVSGAQDHEDIAIAEAAIRAVGLEPR</sequence>
<name>A0ABX7F5G9_9RHOB</name>
<proteinExistence type="predicted"/>
<dbReference type="Gene3D" id="3.30.450.150">
    <property type="entry name" value="Haem-degrading domain"/>
    <property type="match status" value="1"/>
</dbReference>
<keyword evidence="2" id="KW-1185">Reference proteome</keyword>
<dbReference type="EMBL" id="CP047166">
    <property type="protein sequence ID" value="QRF65778.1"/>
    <property type="molecule type" value="Genomic_DNA"/>
</dbReference>